<evidence type="ECO:0000256" key="7">
    <source>
        <dbReference type="PROSITE-ProRule" id="PRU01360"/>
    </source>
</evidence>
<dbReference type="EMBL" id="BSOH01000007">
    <property type="protein sequence ID" value="GLR16883.1"/>
    <property type="molecule type" value="Genomic_DNA"/>
</dbReference>
<dbReference type="InterPro" id="IPR036942">
    <property type="entry name" value="Beta-barrel_TonB_sf"/>
</dbReference>
<dbReference type="NCBIfam" id="TIGR04056">
    <property type="entry name" value="OMP_RagA_SusC"/>
    <property type="match status" value="1"/>
</dbReference>
<dbReference type="Proteomes" id="UP001156666">
    <property type="component" value="Unassembled WGS sequence"/>
</dbReference>
<dbReference type="Pfam" id="PF07715">
    <property type="entry name" value="Plug"/>
    <property type="match status" value="1"/>
</dbReference>
<dbReference type="PROSITE" id="PS52016">
    <property type="entry name" value="TONB_DEPENDENT_REC_3"/>
    <property type="match status" value="1"/>
</dbReference>
<dbReference type="InterPro" id="IPR037066">
    <property type="entry name" value="Plug_dom_sf"/>
</dbReference>
<organism evidence="9 10">
    <name type="scientific">Portibacter lacus</name>
    <dbReference type="NCBI Taxonomy" id="1099794"/>
    <lineage>
        <taxon>Bacteria</taxon>
        <taxon>Pseudomonadati</taxon>
        <taxon>Bacteroidota</taxon>
        <taxon>Saprospiria</taxon>
        <taxon>Saprospirales</taxon>
        <taxon>Haliscomenobacteraceae</taxon>
        <taxon>Portibacter</taxon>
    </lineage>
</organism>
<keyword evidence="2 7" id="KW-0813">Transport</keyword>
<reference evidence="9" key="1">
    <citation type="journal article" date="2014" name="Int. J. Syst. Evol. Microbiol.">
        <title>Complete genome sequence of Corynebacterium casei LMG S-19264T (=DSM 44701T), isolated from a smear-ripened cheese.</title>
        <authorList>
            <consortium name="US DOE Joint Genome Institute (JGI-PGF)"/>
            <person name="Walter F."/>
            <person name="Albersmeier A."/>
            <person name="Kalinowski J."/>
            <person name="Ruckert C."/>
        </authorList>
    </citation>
    <scope>NUCLEOTIDE SEQUENCE</scope>
    <source>
        <strain evidence="9">NBRC 108769</strain>
    </source>
</reference>
<evidence type="ECO:0000259" key="8">
    <source>
        <dbReference type="Pfam" id="PF07715"/>
    </source>
</evidence>
<proteinExistence type="inferred from homology"/>
<dbReference type="NCBIfam" id="TIGR04057">
    <property type="entry name" value="SusC_RagA_signa"/>
    <property type="match status" value="1"/>
</dbReference>
<dbReference type="InterPro" id="IPR008969">
    <property type="entry name" value="CarboxyPept-like_regulatory"/>
</dbReference>
<evidence type="ECO:0000256" key="4">
    <source>
        <dbReference type="ARBA" id="ARBA00022692"/>
    </source>
</evidence>
<keyword evidence="5 7" id="KW-0472">Membrane</keyword>
<evidence type="ECO:0000313" key="9">
    <source>
        <dbReference type="EMBL" id="GLR16883.1"/>
    </source>
</evidence>
<dbReference type="Gene3D" id="2.40.170.20">
    <property type="entry name" value="TonB-dependent receptor, beta-barrel domain"/>
    <property type="match status" value="1"/>
</dbReference>
<dbReference type="InterPro" id="IPR023997">
    <property type="entry name" value="TonB-dep_OMP_SusC/RagA_CS"/>
</dbReference>
<protein>
    <submittedName>
        <fullName evidence="9">SusC/RagA family TonB-linked outer membrane protein</fullName>
    </submittedName>
</protein>
<keyword evidence="3 7" id="KW-1134">Transmembrane beta strand</keyword>
<accession>A0AA37SLU7</accession>
<sequence length="1074" mass="119987">MKKQIRFNRKSAFIVIAMTFFTFAMEIISAAPLAEFTISGKVLDADTGEPLIGASVQLKGSVDGVITDVDGTFNISLSKSDGKLLIAYLGYETVEIDILPGQEFYNIQLVESSTKLDEVVVIGYGTQKKANLSGAVDQVALEQIENRPVTTLSSSLQGLIPNLNVDFASGKPGSNANLNIRGFTSINGGEPLIVLDGIPIENNELNYLNPNDISSISVLKDASSSAIYGARASFGVILITTKNKGTGISYTTNVSFSRPTVLPDPITDPYIFSRLLELSTNNTPWDYVNYSDEHYKWAKERSDNSALPEVRPNPNDPSQWAYMGDNNWNDYFFDNYSVSQNHNISFQGSSDKINYFISCNYSKDNGNIKITDDPWSRYNARIKFGFNPSEWLNIETNSSFLQVNQNGPSYNISQSFDLVPLDVVKNPDGSWANTTAGRLAARITEGGRSETNTTGFQSTVRANLSLSKALSITADATYKRYADNNHTDYRKYYIGYGPNDIREESQNTPSVTESSAYNNYNAYNIFATYNKNIGNDQLVVIGGYNQEYSQYDYNAASRNGLISSSLPYVNLASGDQFVSGDFYDWATRGFFGRINYILNNKYILEVNGRYDGSSRFSENDRWGFFPSISGAWILSEENFMSGISPVVETLKLRASYGALGNQATDSYYGYILNLPSYLTGYLINGDVQRVVGAPGLNVDPDNYTWERVNSMNLGIDLGLYKNKIYGTFDYYTRNTLGMLTGGKELPSVLGTSVPQENAADLQTKGWELGLKFQNSYGSSRNPLQIELGFNLSDNQTVITRFENEEALFSSYRVGQSIGEIWGLENDGLFQSEEEIEALDQTAIIPWGALSVVPGWPKFVDQDGDGAILQGNSAKDPKDLSVIGNSQARFRYGMNMNVSWSGFDFSVLMQGVAKRDYYPIHYLYWGPYQQPYANTYDHLLNFYRPETDSPEDMAKHSQAYIDMGLANANVENPDYPILQAWLADYRENKGLAIPQTKYLLNAAYLRVKNLTLGYTLKNDRMKAIGVTNVRVYFTGENLFEFSQLKDYFDPESINTWGGYAYPFQRRYAVGLNLKF</sequence>
<comment type="similarity">
    <text evidence="7">Belongs to the TonB-dependent receptor family.</text>
</comment>
<dbReference type="AlphaFoldDB" id="A0AA37SLU7"/>
<comment type="subcellular location">
    <subcellularLocation>
        <location evidence="1 7">Cell outer membrane</location>
        <topology evidence="1 7">Multi-pass membrane protein</topology>
    </subcellularLocation>
</comment>
<evidence type="ECO:0000256" key="1">
    <source>
        <dbReference type="ARBA" id="ARBA00004571"/>
    </source>
</evidence>
<gene>
    <name evidence="9" type="ORF">GCM10007940_14980</name>
</gene>
<keyword evidence="4 7" id="KW-0812">Transmembrane</keyword>
<dbReference type="SUPFAM" id="SSF56935">
    <property type="entry name" value="Porins"/>
    <property type="match status" value="1"/>
</dbReference>
<dbReference type="Gene3D" id="2.60.40.1120">
    <property type="entry name" value="Carboxypeptidase-like, regulatory domain"/>
    <property type="match status" value="1"/>
</dbReference>
<keyword evidence="10" id="KW-1185">Reference proteome</keyword>
<evidence type="ECO:0000256" key="6">
    <source>
        <dbReference type="ARBA" id="ARBA00023237"/>
    </source>
</evidence>
<comment type="caution">
    <text evidence="9">The sequence shown here is derived from an EMBL/GenBank/DDBJ whole genome shotgun (WGS) entry which is preliminary data.</text>
</comment>
<dbReference type="SUPFAM" id="SSF49464">
    <property type="entry name" value="Carboxypeptidase regulatory domain-like"/>
    <property type="match status" value="1"/>
</dbReference>
<dbReference type="InterPro" id="IPR012910">
    <property type="entry name" value="Plug_dom"/>
</dbReference>
<dbReference type="InterPro" id="IPR039426">
    <property type="entry name" value="TonB-dep_rcpt-like"/>
</dbReference>
<keyword evidence="6 7" id="KW-0998">Cell outer membrane</keyword>
<reference evidence="9" key="2">
    <citation type="submission" date="2023-01" db="EMBL/GenBank/DDBJ databases">
        <title>Draft genome sequence of Portibacter lacus strain NBRC 108769.</title>
        <authorList>
            <person name="Sun Q."/>
            <person name="Mori K."/>
        </authorList>
    </citation>
    <scope>NUCLEOTIDE SEQUENCE</scope>
    <source>
        <strain evidence="9">NBRC 108769</strain>
    </source>
</reference>
<evidence type="ECO:0000256" key="2">
    <source>
        <dbReference type="ARBA" id="ARBA00022448"/>
    </source>
</evidence>
<evidence type="ECO:0000256" key="3">
    <source>
        <dbReference type="ARBA" id="ARBA00022452"/>
    </source>
</evidence>
<feature type="domain" description="TonB-dependent receptor plug" evidence="8">
    <location>
        <begin position="129"/>
        <end position="236"/>
    </location>
</feature>
<name>A0AA37SLU7_9BACT</name>
<dbReference type="InterPro" id="IPR023996">
    <property type="entry name" value="TonB-dep_OMP_SusC/RagA"/>
</dbReference>
<dbReference type="RefSeq" id="WP_235290936.1">
    <property type="nucleotide sequence ID" value="NZ_BSOH01000007.1"/>
</dbReference>
<evidence type="ECO:0000256" key="5">
    <source>
        <dbReference type="ARBA" id="ARBA00023136"/>
    </source>
</evidence>
<dbReference type="Pfam" id="PF13715">
    <property type="entry name" value="CarbopepD_reg_2"/>
    <property type="match status" value="1"/>
</dbReference>
<dbReference type="Gene3D" id="2.170.130.10">
    <property type="entry name" value="TonB-dependent receptor, plug domain"/>
    <property type="match status" value="1"/>
</dbReference>
<dbReference type="GO" id="GO:0009279">
    <property type="term" value="C:cell outer membrane"/>
    <property type="evidence" value="ECO:0007669"/>
    <property type="project" value="UniProtKB-SubCell"/>
</dbReference>
<evidence type="ECO:0000313" key="10">
    <source>
        <dbReference type="Proteomes" id="UP001156666"/>
    </source>
</evidence>